<comment type="caution">
    <text evidence="1">The sequence shown here is derived from an EMBL/GenBank/DDBJ whole genome shotgun (WGS) entry which is preliminary data.</text>
</comment>
<name>A0AAE3FIU5_9BACT</name>
<evidence type="ECO:0000313" key="1">
    <source>
        <dbReference type="EMBL" id="MCI5756290.1"/>
    </source>
</evidence>
<protein>
    <submittedName>
        <fullName evidence="1">Uncharacterized protein</fullName>
    </submittedName>
</protein>
<reference evidence="1 2" key="1">
    <citation type="submission" date="2022-03" db="EMBL/GenBank/DDBJ databases">
        <title>Metagenome-assembled genomes from swine fecal metagenomes.</title>
        <authorList>
            <person name="Holman D.B."/>
            <person name="Kommadath A."/>
        </authorList>
    </citation>
    <scope>NUCLEOTIDE SEQUENCE [LARGE SCALE GENOMIC DNA]</scope>
    <source>
        <strain evidence="1">SUG147</strain>
    </source>
</reference>
<dbReference type="Proteomes" id="UP001139365">
    <property type="component" value="Unassembled WGS sequence"/>
</dbReference>
<dbReference type="EMBL" id="JALEMU010000133">
    <property type="protein sequence ID" value="MCI5756290.1"/>
    <property type="molecule type" value="Genomic_DNA"/>
</dbReference>
<gene>
    <name evidence="1" type="ORF">MR241_08380</name>
</gene>
<sequence>MKKRTFAVGLGPDGVEMTVSVWYKPKGTGNSAEVIFPSAEQSSVYSAMIAREAAGHGK</sequence>
<organism evidence="1 2">
    <name type="scientific">Candidatus Colimorpha enterica</name>
    <dbReference type="NCBI Taxonomy" id="3083063"/>
    <lineage>
        <taxon>Bacteria</taxon>
        <taxon>Pseudomonadati</taxon>
        <taxon>Bacteroidota</taxon>
        <taxon>Bacteroidia</taxon>
        <taxon>Bacteroidales</taxon>
        <taxon>Candidatus Colimorpha</taxon>
    </lineage>
</organism>
<proteinExistence type="predicted"/>
<evidence type="ECO:0000313" key="2">
    <source>
        <dbReference type="Proteomes" id="UP001139365"/>
    </source>
</evidence>
<dbReference type="AlphaFoldDB" id="A0AAE3FIU5"/>
<accession>A0AAE3FIU5</accession>